<evidence type="ECO:0000313" key="2">
    <source>
        <dbReference type="Proteomes" id="UP000249057"/>
    </source>
</evidence>
<accession>A0ACD1GHM7</accession>
<organism evidence="1 2">
    <name type="scientific">Aspergillus brunneoviolaceus CBS 621.78</name>
    <dbReference type="NCBI Taxonomy" id="1450534"/>
    <lineage>
        <taxon>Eukaryota</taxon>
        <taxon>Fungi</taxon>
        <taxon>Dikarya</taxon>
        <taxon>Ascomycota</taxon>
        <taxon>Pezizomycotina</taxon>
        <taxon>Eurotiomycetes</taxon>
        <taxon>Eurotiomycetidae</taxon>
        <taxon>Eurotiales</taxon>
        <taxon>Aspergillaceae</taxon>
        <taxon>Aspergillus</taxon>
        <taxon>Aspergillus subgen. Circumdati</taxon>
    </lineage>
</organism>
<protein>
    <submittedName>
        <fullName evidence="1">Polyketide synthase</fullName>
    </submittedName>
</protein>
<gene>
    <name evidence="1" type="ORF">BO95DRAFT_450971</name>
</gene>
<sequence>MLSLDYSLSNLQGKTILVTGGASGFGAAFATRWAAAGAQVIVGDINPAGETAVAQIRSDSSNDNVHFIHLDVTSWASQVNFFRQAVQLSSHGGIDAVVANAGVNDRDEARRLEYPAVDYSNDPTPPAPSMKTVDINLTGVLYTVHLAQWYLPRNPDSLPCSETGQTAPRDRHILLVGSTASLHPLITQAPYTITKHAVLGLFRCLRVTAPVSGGIRVNIICPYFTDIGMLNGPGRVVLAGVPLGQPEDVVEAATYLMANQKCSGRSLVTGPRLKLDLPDRAYLTRDSLEEAVQYTIAAGEDSEKGVWECQLHDVETTDVFTDRMMKAVKTVVAARGWIGHRDDDTGFPAPVPIAIVGMAMRLPGGVTNASDFWQMLIDKRDGLCRVPRDRYNIDAFYHCDGVPGTIRTEHGYFLQQDIAQIGTGFFGMSKIEASKLDPQQRMLLEVVWECMENAGQTDWQGTNIGCYVGNFGEDWLDLASKDTLAIDRYRVMGTGDFALANNVSYQYDLRGPSVVFRTGCSSSMVALHEACQALYSGECLSAIVAGTSLIITPTMSITTSVNMVLSPSGMCRTFDENADGYGRGEAINAIFIKRLDAAMRDGDPIRAVIRSTSVNCDGKTPSISTPRSQAQERLIRRTYHKAGIEDIDKTAFFECHGTGTAVGDVAETSVVAEIFGKDRIYIGAVKPNVGHSEGASGITSIIKCALALENRTIPPNVFFEELNSKTISWPSDRHERVSMNSFGIGGTNAHVVIDSAASIRGQRPANKTDASLRNEVAHLLLHSAKSSKSLDGNVQNACDYFEAYPALSGNMAYTLGFHREQLPHRAFSIVGADGALTTVARSRVTSREIVFIFSGQGAQWPGMGRELLRRSPQFQADIRALDRHLQQLPNATGWSIEELLNCDDVDRMSASRLAQPLCTAVQIAETAITIAYRRGQAVDTANSRGAMAVVGLGIEEAKSFLKEGVVIACDNSPKSVTLSGDKELLEEIIRDLETKEVFCRRLAVNVAYHSHHMISVGEAYERLLGNLMFSTTMTIMEPGQLTAAYWRQNLESPNLLSTHSGPHSFAPLRHIISQVEEKQRPEYTPTLVRGKEPWECLLRTAGHLHILIPRAKVLTDLPPETRMAHDWRLRETRHHELLGSRCLESTDVEPVWRNLLQLDNVVFPCAAYVAMAGEAVRQVSNSDDYTIQNLFIRAALVLSGNEPEGIELITSLRPHKLADNHGVWTKHCVGQVRAGSIRRHPDTQIQAYLREVSSEKWYAALEARGLEYGAHFRGLRKITASPSSSHSDNYYVSEYALHPILIDQCLQLLSVAATQGISHRMTRLYLYVAHARDTMQLNVSCDMTGGMMTGEAFLACQDRVVLSMQHATFFGVSESALEDTPAPPLSTIEWRPYVDFTPLDTLLPPIEKGLFPGKLLAELFGLFVVETFHRTRSACPKQDHLKKYLSWIEKTHTQICDRNSNLVPEIGDKFANNPTARWPYLEASLRKSHPPSIADPLALAERILSNITEILENQVNPLELLMQDDGLQHLYANMPSITRWEEYLAALAHSKPTLRVLEIGGGTGGTTSAVLDGLSRASGPNKGRMYDKYTFTDISAAFLAPAKERFKQHAGMEYRTLDISKDPREQEYESESYDLVIASNVLHATPNILESLKNVRQLLAPQGRLLLQELSHDVTIFDYIMGALPSWWLANDGRERPYLSPEQWHHALLEAGFTGTDVVRLDNEAPYHVNANMLSRVSSPRASERGALGLLYHDPIPKWARQLETQLLLHGWDVQWLALGTTPAESTDVISLLDVESPFLHTITRENYDNFQKSVVSLRGHLIWLTRPIHPLYGLKLDPRYALVSGLMRVLRQDIGVKAMTIELDEFDDDAIRGVLGVLDAIKAHGEETRYEFDHEFALHDGLIHVPRFGWHSTEHAMSSVQSCVPRAMDVKCFGILDSLDSIVWQFANPPQALGADEVEIDIKFVGLNFRDIMISMGLMGSTDEIGIDGSGIVRKVGSAVATLQVGESVVLSGTGLMCTRKVLPADFCYRIPTQMNLADAAATPCIFLTAMYSLVTVADIQPGQSVLIHSACGGVGLASIQICRMLGAEVYVTAGSPEKRQYLMDHCAISEDHIFDSRSTSFVSGIMERTKNRGVDVVLNSLAGELLHASWRCVAAYGKMVELGKRDFLGHGKLDMDMFGGNRAFFGVDLFKLGLERPDVVRETMSKLMKLHEDRTLQPIQPVNMFDAADAVRAFRLMQTGQHIAKFSALFRSDVAYLLVGGLGGLGRAIATSMVERGARNFVFLSRSGSSALIVRSFIEDLKAQAECEVTVIQGTVVNLDDVDRAVRCSPKPLAGVIQMSMVLQNQSFAEMTFDEWTQVLQPKVDGTWNLHQATKTLPLDFFILFSSISGLCGMTGQANYAAANTYLDAFVHFRRAQNLPAHTLDTLAEKSQRTMELNRTLRLQVLSERDLLQVLELAVLNGPPQVALGISTSAPSTEGIAKPWWARDIRFAAWSHLSNTEGPDLGEQGDKLRYFLAEIDKDPSILNHPDTENQFTYELRKMIATHMSYPEDMELAELAAIAIDSLMAIEIRSWFRRHFKVEISLLEIANAGTVGGLGKATMRILRAKYASEELKPGDAGALLDADRGKTGDVESRVLLTGATGFLGAYLLSLLQVMCLVGASDAETGLSRIKKAFHEYGLQPDLESKLKAVPGDLVDPMLGLGAEQYAELAQLASVVFHLGAVVDWTLPYSYHRDVNVMGLYHLLRFANTGRLKPFHHTSSISAWGTVIHLTGAMVPEDERPTFDPEALKQLFGYAQSKVVAEQVAWNAIANGFPVTIHRPGYVTAHTSDLVNYLMSSCIRLGSYPAAPNIRNQFTPVDFCCSALLRLGHAFNIVRPDQKTFELLSCECSSSLRRLPTAEWIEEFRQGADPRLRQGSSMMIDTLHEFINFWRLDAGTNAYFDTRKLREALEDMGELMHTYFRAWAKL</sequence>
<evidence type="ECO:0000313" key="1">
    <source>
        <dbReference type="EMBL" id="RAH48728.1"/>
    </source>
</evidence>
<dbReference type="Proteomes" id="UP000249057">
    <property type="component" value="Unassembled WGS sequence"/>
</dbReference>
<name>A0ACD1GHM7_9EURO</name>
<reference evidence="1" key="1">
    <citation type="submission" date="2018-02" db="EMBL/GenBank/DDBJ databases">
        <title>The genomes of Aspergillus section Nigri reveals drivers in fungal speciation.</title>
        <authorList>
            <consortium name="DOE Joint Genome Institute"/>
            <person name="Vesth T.C."/>
            <person name="Nybo J."/>
            <person name="Theobald S."/>
            <person name="Brandl J."/>
            <person name="Frisvad J.C."/>
            <person name="Nielsen K.F."/>
            <person name="Lyhne E.K."/>
            <person name="Kogle M.E."/>
            <person name="Kuo A."/>
            <person name="Riley R."/>
            <person name="Clum A."/>
            <person name="Nolan M."/>
            <person name="Lipzen A."/>
            <person name="Salamov A."/>
            <person name="Henrissat B."/>
            <person name="Wiebenga A."/>
            <person name="De vries R.P."/>
            <person name="Grigoriev I.V."/>
            <person name="Mortensen U.H."/>
            <person name="Andersen M.R."/>
            <person name="Baker S.E."/>
        </authorList>
    </citation>
    <scope>NUCLEOTIDE SEQUENCE</scope>
    <source>
        <strain evidence="1">CBS 621.78</strain>
    </source>
</reference>
<keyword evidence="2" id="KW-1185">Reference proteome</keyword>
<dbReference type="EMBL" id="KZ825322">
    <property type="protein sequence ID" value="RAH48728.1"/>
    <property type="molecule type" value="Genomic_DNA"/>
</dbReference>
<proteinExistence type="predicted"/>